<comment type="caution">
    <text evidence="2">The sequence shown here is derived from an EMBL/GenBank/DDBJ whole genome shotgun (WGS) entry which is preliminary data.</text>
</comment>
<keyword evidence="1" id="KW-0732">Signal</keyword>
<dbReference type="RefSeq" id="WP_179669714.1">
    <property type="nucleotide sequence ID" value="NZ_JACCFP010000001.1"/>
</dbReference>
<evidence type="ECO:0008006" key="4">
    <source>
        <dbReference type="Google" id="ProtNLM"/>
    </source>
</evidence>
<dbReference type="Proteomes" id="UP000530424">
    <property type="component" value="Unassembled WGS sequence"/>
</dbReference>
<feature type="signal peptide" evidence="1">
    <location>
        <begin position="1"/>
        <end position="23"/>
    </location>
</feature>
<proteinExistence type="predicted"/>
<reference evidence="2 3" key="1">
    <citation type="submission" date="2020-07" db="EMBL/GenBank/DDBJ databases">
        <title>Sequencing the genomes of 1000 actinobacteria strains.</title>
        <authorList>
            <person name="Klenk H.-P."/>
        </authorList>
    </citation>
    <scope>NUCLEOTIDE SEQUENCE [LARGE SCALE GENOMIC DNA]</scope>
    <source>
        <strain evidence="2 3">DSM 103833</strain>
    </source>
</reference>
<keyword evidence="3" id="KW-1185">Reference proteome</keyword>
<dbReference type="PROSITE" id="PS51257">
    <property type="entry name" value="PROKAR_LIPOPROTEIN"/>
    <property type="match status" value="1"/>
</dbReference>
<evidence type="ECO:0000313" key="2">
    <source>
        <dbReference type="EMBL" id="NYJ03409.1"/>
    </source>
</evidence>
<gene>
    <name evidence="2" type="ORF">HNR19_004107</name>
</gene>
<accession>A0A853C868</accession>
<feature type="chain" id="PRO_5039115973" description="Lipoprotein" evidence="1">
    <location>
        <begin position="24"/>
        <end position="147"/>
    </location>
</feature>
<evidence type="ECO:0000256" key="1">
    <source>
        <dbReference type="SAM" id="SignalP"/>
    </source>
</evidence>
<protein>
    <recommendedName>
        <fullName evidence="4">Lipoprotein</fullName>
    </recommendedName>
</protein>
<dbReference type="AlphaFoldDB" id="A0A853C868"/>
<evidence type="ECO:0000313" key="3">
    <source>
        <dbReference type="Proteomes" id="UP000530424"/>
    </source>
</evidence>
<organism evidence="2 3">
    <name type="scientific">Nocardioides thalensis</name>
    <dbReference type="NCBI Taxonomy" id="1914755"/>
    <lineage>
        <taxon>Bacteria</taxon>
        <taxon>Bacillati</taxon>
        <taxon>Actinomycetota</taxon>
        <taxon>Actinomycetes</taxon>
        <taxon>Propionibacteriales</taxon>
        <taxon>Nocardioidaceae</taxon>
        <taxon>Nocardioides</taxon>
    </lineage>
</organism>
<sequence>MRLPRTLLPGVGTALVVALAVSACGGSDEEPDDAAGSPAAATVEAFCPVWEEALTELATLGTTEPSEEAWDKVRSGLEELSAIGAPGDLSDDATEGLAIFTDSLLALDHRDFARLDGAANLPGVTDEQEAQSRTFTEEAAQLCGKLG</sequence>
<name>A0A853C868_9ACTN</name>
<dbReference type="EMBL" id="JACCFP010000001">
    <property type="protein sequence ID" value="NYJ03409.1"/>
    <property type="molecule type" value="Genomic_DNA"/>
</dbReference>